<dbReference type="Pfam" id="PF02899">
    <property type="entry name" value="Phage_int_SAM_1"/>
    <property type="match status" value="1"/>
</dbReference>
<reference evidence="7 8" key="1">
    <citation type="submission" date="2022-11" db="EMBL/GenBank/DDBJ databases">
        <title>Mycobacterium sp. nov.</title>
        <authorList>
            <person name="Papic B."/>
            <person name="Spicic S."/>
            <person name="Duvnjak S."/>
        </authorList>
    </citation>
    <scope>NUCLEOTIDE SEQUENCE [LARGE SCALE GENOMIC DNA]</scope>
    <source>
        <strain evidence="7 8">CVI_P4</strain>
    </source>
</reference>
<evidence type="ECO:0000256" key="1">
    <source>
        <dbReference type="ARBA" id="ARBA00022908"/>
    </source>
</evidence>
<keyword evidence="3" id="KW-0233">DNA recombination</keyword>
<comment type="caution">
    <text evidence="7">The sequence shown here is derived from an EMBL/GenBank/DDBJ whole genome shotgun (WGS) entry which is preliminary data.</text>
</comment>
<dbReference type="InterPro" id="IPR013762">
    <property type="entry name" value="Integrase-like_cat_sf"/>
</dbReference>
<dbReference type="InterPro" id="IPR050090">
    <property type="entry name" value="Tyrosine_recombinase_XerCD"/>
</dbReference>
<feature type="domain" description="Core-binding (CB)" evidence="6">
    <location>
        <begin position="5"/>
        <end position="98"/>
    </location>
</feature>
<name>A0ABT3SPG8_9MYCO</name>
<organism evidence="7 8">
    <name type="scientific">Mycobacterium pinniadriaticum</name>
    <dbReference type="NCBI Taxonomy" id="2994102"/>
    <lineage>
        <taxon>Bacteria</taxon>
        <taxon>Bacillati</taxon>
        <taxon>Actinomycetota</taxon>
        <taxon>Actinomycetes</taxon>
        <taxon>Mycobacteriales</taxon>
        <taxon>Mycobacteriaceae</taxon>
        <taxon>Mycobacterium</taxon>
    </lineage>
</organism>
<dbReference type="EMBL" id="JAPJDO010000086">
    <property type="protein sequence ID" value="MCX2941436.1"/>
    <property type="molecule type" value="Genomic_DNA"/>
</dbReference>
<dbReference type="SUPFAM" id="SSF56349">
    <property type="entry name" value="DNA breaking-rejoining enzymes"/>
    <property type="match status" value="1"/>
</dbReference>
<evidence type="ECO:0000259" key="5">
    <source>
        <dbReference type="PROSITE" id="PS51898"/>
    </source>
</evidence>
<evidence type="ECO:0000313" key="8">
    <source>
        <dbReference type="Proteomes" id="UP001300745"/>
    </source>
</evidence>
<dbReference type="InterPro" id="IPR044068">
    <property type="entry name" value="CB"/>
</dbReference>
<evidence type="ECO:0000256" key="4">
    <source>
        <dbReference type="PROSITE-ProRule" id="PRU01248"/>
    </source>
</evidence>
<dbReference type="PROSITE" id="PS51898">
    <property type="entry name" value="TYR_RECOMBINASE"/>
    <property type="match status" value="1"/>
</dbReference>
<dbReference type="RefSeq" id="WP_266001392.1">
    <property type="nucleotide sequence ID" value="NZ_JAPJDN010000086.1"/>
</dbReference>
<accession>A0ABT3SPG8</accession>
<dbReference type="InterPro" id="IPR010998">
    <property type="entry name" value="Integrase_recombinase_N"/>
</dbReference>
<dbReference type="InterPro" id="IPR011010">
    <property type="entry name" value="DNA_brk_join_enz"/>
</dbReference>
<dbReference type="Gene3D" id="1.10.150.130">
    <property type="match status" value="1"/>
</dbReference>
<gene>
    <name evidence="7" type="ORF">ORI27_32655</name>
</gene>
<keyword evidence="1" id="KW-0229">DNA integration</keyword>
<evidence type="ECO:0000256" key="2">
    <source>
        <dbReference type="ARBA" id="ARBA00023125"/>
    </source>
</evidence>
<sequence length="335" mass="37767">MTSTPPLGQLLQSFFVEHLITVKGLRPASVRSYRDTVRLLLVFAAADKGCKITRLSTGDLTFDRVVGFLRHLEEGRGNHTRTRNQRLAAVHTLFDYIATRDPEMLGVCQRVSAIPMKRAAPAETRFLERDEIEDLLRHLPAEGRLALRDRTLLLFLYNTGARAQEVADLRVEHLDLGAHPLVRLHGKGDKWRTCPLWHQTARLLHDLLDSTAPPPTPQSPIFSARGRPLTRFGIYKVVRRHASALDNPHINRRVSPHTFRHSCAVHLLEAGVEVNVIRGWLGHADLSTTNRYAEINTKTKLAALRACEPPTSSVGDRSTPVWRSDQSLLQWLDSL</sequence>
<dbReference type="Pfam" id="PF00589">
    <property type="entry name" value="Phage_integrase"/>
    <property type="match status" value="1"/>
</dbReference>
<protein>
    <submittedName>
        <fullName evidence="7">Tyrosine-type recombinase/integrase</fullName>
    </submittedName>
</protein>
<dbReference type="Gene3D" id="1.10.443.10">
    <property type="entry name" value="Intergrase catalytic core"/>
    <property type="match status" value="1"/>
</dbReference>
<keyword evidence="2 4" id="KW-0238">DNA-binding</keyword>
<dbReference type="PANTHER" id="PTHR30349:SF81">
    <property type="entry name" value="TYROSINE RECOMBINASE XERC"/>
    <property type="match status" value="1"/>
</dbReference>
<evidence type="ECO:0000256" key="3">
    <source>
        <dbReference type="ARBA" id="ARBA00023172"/>
    </source>
</evidence>
<proteinExistence type="predicted"/>
<dbReference type="PROSITE" id="PS51900">
    <property type="entry name" value="CB"/>
    <property type="match status" value="1"/>
</dbReference>
<dbReference type="InterPro" id="IPR004107">
    <property type="entry name" value="Integrase_SAM-like_N"/>
</dbReference>
<evidence type="ECO:0000259" key="6">
    <source>
        <dbReference type="PROSITE" id="PS51900"/>
    </source>
</evidence>
<dbReference type="Proteomes" id="UP001300745">
    <property type="component" value="Unassembled WGS sequence"/>
</dbReference>
<dbReference type="PANTHER" id="PTHR30349">
    <property type="entry name" value="PHAGE INTEGRASE-RELATED"/>
    <property type="match status" value="1"/>
</dbReference>
<dbReference type="InterPro" id="IPR002104">
    <property type="entry name" value="Integrase_catalytic"/>
</dbReference>
<feature type="domain" description="Tyr recombinase" evidence="5">
    <location>
        <begin position="122"/>
        <end position="305"/>
    </location>
</feature>
<keyword evidence="8" id="KW-1185">Reference proteome</keyword>
<evidence type="ECO:0000313" key="7">
    <source>
        <dbReference type="EMBL" id="MCX2941436.1"/>
    </source>
</evidence>